<dbReference type="KEGG" id="baqk:QN215_09795"/>
<dbReference type="PROSITE" id="PS51257">
    <property type="entry name" value="PROKAR_LIPOPROTEIN"/>
    <property type="match status" value="1"/>
</dbReference>
<feature type="domain" description="Periplasmic binding protein" evidence="5">
    <location>
        <begin position="53"/>
        <end position="307"/>
    </location>
</feature>
<sequence length="332" mass="34661">MRRHLLMGAAALASLTLLLSGCSSGFDTGTGSTSNGGDKTARPAACEVDSPYVAVALPNLTNPFYVSMKQGFEKAGKDAGFKIEVQIADDDDAAQLAQVQAMLQKKPCALALNPVKSEPAAAIVKAANDVNVPVFTVNAKVDEESLKAQNAFVTQYLGADNVAGGQTIADMVLEDFGKDADLRIGFVNEPDETAPRLRDEGFKKAIASDPNAKVVDEVDGNVKMDDSLKAATELLSGHPDINVIFANTAPSVYGTLQALQGNSKVKLYGFCAPEEPLSGPYVGCVAQQPGQDGADVIGQIVEYIDGKTPKATILKDLKAFRAGETPAAGLVG</sequence>
<dbReference type="GO" id="GO:0030313">
    <property type="term" value="C:cell envelope"/>
    <property type="evidence" value="ECO:0007669"/>
    <property type="project" value="UniProtKB-SubCell"/>
</dbReference>
<dbReference type="RefSeq" id="WP_369344105.1">
    <property type="nucleotide sequence ID" value="NZ_CP129674.1"/>
</dbReference>
<dbReference type="Gene3D" id="3.40.50.2300">
    <property type="match status" value="2"/>
</dbReference>
<dbReference type="PANTHER" id="PTHR46847">
    <property type="entry name" value="D-ALLOSE-BINDING PERIPLASMIC PROTEIN-RELATED"/>
    <property type="match status" value="1"/>
</dbReference>
<dbReference type="InterPro" id="IPR025997">
    <property type="entry name" value="SBP_2_dom"/>
</dbReference>
<dbReference type="PANTHER" id="PTHR46847:SF1">
    <property type="entry name" value="D-ALLOSE-BINDING PERIPLASMIC PROTEIN-RELATED"/>
    <property type="match status" value="1"/>
</dbReference>
<dbReference type="AlphaFoldDB" id="A0AB39U6Q8"/>
<dbReference type="Pfam" id="PF13407">
    <property type="entry name" value="Peripla_BP_4"/>
    <property type="match status" value="1"/>
</dbReference>
<feature type="signal peptide" evidence="4">
    <location>
        <begin position="1"/>
        <end position="25"/>
    </location>
</feature>
<evidence type="ECO:0000256" key="1">
    <source>
        <dbReference type="ARBA" id="ARBA00004196"/>
    </source>
</evidence>
<dbReference type="GO" id="GO:0030246">
    <property type="term" value="F:carbohydrate binding"/>
    <property type="evidence" value="ECO:0007669"/>
    <property type="project" value="UniProtKB-ARBA"/>
</dbReference>
<reference evidence="6" key="1">
    <citation type="submission" date="2023-07" db="EMBL/GenBank/DDBJ databases">
        <title>Bifidobacterium aquikefiriaerophilum sp. nov. and Bifidobacterium eccum sp. nov., isolated from water kefir.</title>
        <authorList>
            <person name="Breselge S."/>
            <person name="Bellassi P."/>
            <person name="Barcenilla C."/>
            <person name="Alvarez-Ordonez A."/>
            <person name="Morelli L."/>
            <person name="Cotter P.D."/>
        </authorList>
    </citation>
    <scope>NUCLEOTIDE SEQUENCE</scope>
    <source>
        <strain evidence="6">WK041_4_12</strain>
    </source>
</reference>
<accession>A0AB39U6Q8</accession>
<evidence type="ECO:0000256" key="2">
    <source>
        <dbReference type="ARBA" id="ARBA00007639"/>
    </source>
</evidence>
<evidence type="ECO:0000259" key="5">
    <source>
        <dbReference type="Pfam" id="PF13407"/>
    </source>
</evidence>
<organism evidence="6">
    <name type="scientific">Bifidobacterium aquikefiricola</name>
    <dbReference type="NCBI Taxonomy" id="3059038"/>
    <lineage>
        <taxon>Bacteria</taxon>
        <taxon>Bacillati</taxon>
        <taxon>Actinomycetota</taxon>
        <taxon>Actinomycetes</taxon>
        <taxon>Bifidobacteriales</taxon>
        <taxon>Bifidobacteriaceae</taxon>
        <taxon>Bifidobacterium</taxon>
    </lineage>
</organism>
<comment type="subcellular location">
    <subcellularLocation>
        <location evidence="1">Cell envelope</location>
    </subcellularLocation>
</comment>
<gene>
    <name evidence="6" type="ORF">QN215_09795</name>
</gene>
<evidence type="ECO:0000256" key="3">
    <source>
        <dbReference type="ARBA" id="ARBA00022729"/>
    </source>
</evidence>
<evidence type="ECO:0000256" key="4">
    <source>
        <dbReference type="SAM" id="SignalP"/>
    </source>
</evidence>
<dbReference type="InterPro" id="IPR028082">
    <property type="entry name" value="Peripla_BP_I"/>
</dbReference>
<dbReference type="EMBL" id="CP129674">
    <property type="protein sequence ID" value="XDS44529.1"/>
    <property type="molecule type" value="Genomic_DNA"/>
</dbReference>
<evidence type="ECO:0000313" key="6">
    <source>
        <dbReference type="EMBL" id="XDS44529.1"/>
    </source>
</evidence>
<name>A0AB39U6Q8_9BIFI</name>
<proteinExistence type="inferred from homology"/>
<comment type="similarity">
    <text evidence="2">Belongs to the bacterial solute-binding protein 2 family.</text>
</comment>
<feature type="chain" id="PRO_5044213398" evidence="4">
    <location>
        <begin position="26"/>
        <end position="332"/>
    </location>
</feature>
<protein>
    <submittedName>
        <fullName evidence="6">Substrate-binding domain-containing protein</fullName>
    </submittedName>
</protein>
<keyword evidence="3 4" id="KW-0732">Signal</keyword>
<dbReference type="SUPFAM" id="SSF53822">
    <property type="entry name" value="Periplasmic binding protein-like I"/>
    <property type="match status" value="1"/>
</dbReference>